<dbReference type="AlphaFoldDB" id="A0A1U0TCN2"/>
<name>A0A1U0TCN2_9MYCO</name>
<organism evidence="1 2">
    <name type="scientific">Mycobacteroides abscessus subsp. massiliense</name>
    <dbReference type="NCBI Taxonomy" id="1962118"/>
    <lineage>
        <taxon>Bacteria</taxon>
        <taxon>Bacillati</taxon>
        <taxon>Actinomycetota</taxon>
        <taxon>Actinomycetes</taxon>
        <taxon>Mycobacteriales</taxon>
        <taxon>Mycobacteriaceae</taxon>
        <taxon>Mycobacteroides</taxon>
        <taxon>Mycobacteroides abscessus</taxon>
    </lineage>
</organism>
<evidence type="ECO:0000313" key="2">
    <source>
        <dbReference type="Proteomes" id="UP000190074"/>
    </source>
</evidence>
<protein>
    <submittedName>
        <fullName evidence="1">Bacteriophage protein</fullName>
    </submittedName>
</protein>
<evidence type="ECO:0000313" key="1">
    <source>
        <dbReference type="EMBL" id="SKL84909.1"/>
    </source>
</evidence>
<dbReference type="Proteomes" id="UP000190074">
    <property type="component" value="Unassembled WGS sequence"/>
</dbReference>
<dbReference type="RefSeq" id="WP_079626599.1">
    <property type="nucleotide sequence ID" value="NZ_FVGW01000002.1"/>
</dbReference>
<dbReference type="EMBL" id="FVGW01000002">
    <property type="protein sequence ID" value="SKL84909.1"/>
    <property type="molecule type" value="Genomic_DNA"/>
</dbReference>
<proteinExistence type="predicted"/>
<accession>A0A1U0TCN2</accession>
<reference evidence="1 2" key="1">
    <citation type="submission" date="2016-11" db="EMBL/GenBank/DDBJ databases">
        <authorList>
            <consortium name="Pathogen Informatics"/>
        </authorList>
    </citation>
    <scope>NUCLEOTIDE SEQUENCE [LARGE SCALE GENOMIC DNA]</scope>
    <source>
        <strain evidence="1 2">911</strain>
    </source>
</reference>
<sequence>MRFIRQAEMAAYDVWEKLPPRLQGLETRVLYITPDGYRYDLHGGVLAGRQGVHLAEEIEGEHHWPFELLLSEGAYELGTTVERVNILKREINLGVKIGGKGIPFNEYQYRMAESRWWAGQDEERDGWLGIYTRFSGWRWIRVRPAKTVTGSVKRDPVAFGNNFATWNLTWLAQKPYYSKPSLWATWQNNPANAAQYDGKGEGTVALANRGELKSFTQFIVPPGKAWVEDGDTGRMVELPLITPQDGYVLVDTDPTQRTLTASNDPVDNIFYKIARQSKILDFFLHDLAASGEPVWKRFDKRFMAAIAPKTVAHIRVKHSDPNAKITVLLPQRYKRSR</sequence>
<gene>
    <name evidence="1" type="ORF">SAMEA2259716_01841</name>
</gene>